<reference evidence="1 2" key="1">
    <citation type="submission" date="2021-07" db="EMBL/GenBank/DDBJ databases">
        <title>Complete genome sequence of nontuberculous Mycobacterium sp. TY59.</title>
        <authorList>
            <person name="Fukushima K."/>
        </authorList>
    </citation>
    <scope>NUCLEOTIDE SEQUENCE [LARGE SCALE GENOMIC DNA]</scope>
    <source>
        <strain evidence="1 2">TY59</strain>
    </source>
</reference>
<dbReference type="RefSeq" id="WP_250160779.1">
    <property type="nucleotide sequence ID" value="NZ_AP024828.1"/>
</dbReference>
<evidence type="ECO:0000313" key="1">
    <source>
        <dbReference type="EMBL" id="BCZ22052.1"/>
    </source>
</evidence>
<evidence type="ECO:0000313" key="2">
    <source>
        <dbReference type="Proteomes" id="UP000826012"/>
    </source>
</evidence>
<dbReference type="Gene3D" id="3.40.50.12780">
    <property type="entry name" value="N-terminal domain of ligase-like"/>
    <property type="match status" value="1"/>
</dbReference>
<organism evidence="1 2">
    <name type="scientific">Mycobacterium senriense</name>
    <dbReference type="NCBI Taxonomy" id="2775496"/>
    <lineage>
        <taxon>Bacteria</taxon>
        <taxon>Bacillati</taxon>
        <taxon>Actinomycetota</taxon>
        <taxon>Actinomycetes</taxon>
        <taxon>Mycobacteriales</taxon>
        <taxon>Mycobacteriaceae</taxon>
        <taxon>Mycobacterium</taxon>
        <taxon>Mycobacterium avium complex (MAC)</taxon>
    </lineage>
</organism>
<dbReference type="InterPro" id="IPR042099">
    <property type="entry name" value="ANL_N_sf"/>
</dbReference>
<evidence type="ECO:0008006" key="3">
    <source>
        <dbReference type="Google" id="ProtNLM"/>
    </source>
</evidence>
<keyword evidence="2" id="KW-1185">Reference proteome</keyword>
<accession>A0ABN6IE67</accession>
<protein>
    <recommendedName>
        <fullName evidence="3">Acyl-protein synthetase LuxE domain-containing protein</fullName>
    </recommendedName>
</protein>
<dbReference type="EMBL" id="AP024828">
    <property type="protein sequence ID" value="BCZ22052.1"/>
    <property type="molecule type" value="Genomic_DNA"/>
</dbReference>
<proteinExistence type="predicted"/>
<name>A0ABN6IE67_9MYCO</name>
<gene>
    <name evidence="1" type="ORF">MTY59_19070</name>
</gene>
<sequence>MAGATTSDDIGRGELSGRRVVTVAADARQFANAPAEFFGHSWHAMQHVPVDELAALQLEALQLRFGELRHTVATLTRLADEAGIDTVGQLNDVVPLLFQHSVYKSYPATLLVRSRFTELTRWLDRLTTIDLASVDVSDCETIDAWLDTLEAATPLRAVHSSGTTGTMSFLPRSTHEWDQMGRASRCGLFQYSDPLGVGGRHDGEWFELIWPLWRSGRSAITRFPGMALPHLLGSEDRLHALRPGRMSSDAAYLAGRVRAAAARGELAKLEISPALRARREEFEREQREMAESLPKFINEISRDMRGRRIWMLATWNVLYNISKAGLDAGLENVFASDSLITTGGGAKGQVVPDDWEETVRRFSGVEHIQHSYVMSEITALNKMCERGRYHFEPWIIPFVLDPVDGLPFPRTGEHTGRMAVFDLLAATYWGGFVSGDEFTLSFEPCGCGRTTAHAAPTIERYSDKHNGDDKITCVAAEDAHRAALEFLTGELV</sequence>
<dbReference type="Proteomes" id="UP000826012">
    <property type="component" value="Chromosome"/>
</dbReference>